<evidence type="ECO:0000256" key="1">
    <source>
        <dbReference type="SAM" id="Phobius"/>
    </source>
</evidence>
<feature type="transmembrane region" description="Helical" evidence="1">
    <location>
        <begin position="6"/>
        <end position="31"/>
    </location>
</feature>
<evidence type="ECO:0000313" key="3">
    <source>
        <dbReference type="Proteomes" id="UP001596091"/>
    </source>
</evidence>
<evidence type="ECO:0000313" key="2">
    <source>
        <dbReference type="EMBL" id="MFC5864690.1"/>
    </source>
</evidence>
<dbReference type="Proteomes" id="UP001596091">
    <property type="component" value="Unassembled WGS sequence"/>
</dbReference>
<name>A0ABW1EKZ4_9BACT</name>
<dbReference type="EMBL" id="JBHSPH010000010">
    <property type="protein sequence ID" value="MFC5864690.1"/>
    <property type="molecule type" value="Genomic_DNA"/>
</dbReference>
<keyword evidence="1" id="KW-1133">Transmembrane helix</keyword>
<keyword evidence="3" id="KW-1185">Reference proteome</keyword>
<proteinExistence type="predicted"/>
<accession>A0ABW1EKZ4</accession>
<reference evidence="3" key="1">
    <citation type="journal article" date="2019" name="Int. J. Syst. Evol. Microbiol.">
        <title>The Global Catalogue of Microorganisms (GCM) 10K type strain sequencing project: providing services to taxonomists for standard genome sequencing and annotation.</title>
        <authorList>
            <consortium name="The Broad Institute Genomics Platform"/>
            <consortium name="The Broad Institute Genome Sequencing Center for Infectious Disease"/>
            <person name="Wu L."/>
            <person name="Ma J."/>
        </authorList>
    </citation>
    <scope>NUCLEOTIDE SEQUENCE [LARGE SCALE GENOMIC DNA]</scope>
    <source>
        <strain evidence="3">JCM 4087</strain>
    </source>
</reference>
<keyword evidence="1" id="KW-0472">Membrane</keyword>
<organism evidence="2 3">
    <name type="scientific">Acidicapsa dinghuensis</name>
    <dbReference type="NCBI Taxonomy" id="2218256"/>
    <lineage>
        <taxon>Bacteria</taxon>
        <taxon>Pseudomonadati</taxon>
        <taxon>Acidobacteriota</taxon>
        <taxon>Terriglobia</taxon>
        <taxon>Terriglobales</taxon>
        <taxon>Acidobacteriaceae</taxon>
        <taxon>Acidicapsa</taxon>
    </lineage>
</organism>
<dbReference type="RefSeq" id="WP_263332730.1">
    <property type="nucleotide sequence ID" value="NZ_JAGSYH010000001.1"/>
</dbReference>
<comment type="caution">
    <text evidence="2">The sequence shown here is derived from an EMBL/GenBank/DDBJ whole genome shotgun (WGS) entry which is preliminary data.</text>
</comment>
<protein>
    <submittedName>
        <fullName evidence="2">Uncharacterized protein</fullName>
    </submittedName>
</protein>
<sequence>MSEFGISALFGLILGFMFGVGCAFAVLYTIYLGGYKKALEEGLLGRKSARYIESLEKVKTRLAKRKSSVFE</sequence>
<keyword evidence="1" id="KW-0812">Transmembrane</keyword>
<gene>
    <name evidence="2" type="ORF">ACFPT7_20445</name>
</gene>